<accession>A0AAF0D2G4</accession>
<keyword evidence="1" id="KW-0812">Transmembrane</keyword>
<reference evidence="2" key="2">
    <citation type="journal article" date="2022" name="Nat. Microbiol.">
        <title>A closed Candidatus Odinarchaeum chromosome exposes Asgard archaeal viruses.</title>
        <authorList>
            <person name="Tamarit D."/>
            <person name="Caceres E.F."/>
            <person name="Krupovic M."/>
            <person name="Nijland R."/>
            <person name="Eme L."/>
            <person name="Robinson N.P."/>
            <person name="Ettema T.J.G."/>
        </authorList>
    </citation>
    <scope>NUCLEOTIDE SEQUENCE</scope>
    <source>
        <strain evidence="2">LCB_4</strain>
    </source>
</reference>
<protein>
    <submittedName>
        <fullName evidence="2">Uncharacterized protein</fullName>
    </submittedName>
</protein>
<keyword evidence="1" id="KW-1133">Transmembrane helix</keyword>
<feature type="transmembrane region" description="Helical" evidence="1">
    <location>
        <begin position="40"/>
        <end position="63"/>
    </location>
</feature>
<proteinExistence type="predicted"/>
<evidence type="ECO:0000256" key="1">
    <source>
        <dbReference type="SAM" id="Phobius"/>
    </source>
</evidence>
<feature type="transmembrane region" description="Helical" evidence="1">
    <location>
        <begin position="83"/>
        <end position="103"/>
    </location>
</feature>
<dbReference type="KEGG" id="oyw:OdinLCB4_000490"/>
<dbReference type="EMBL" id="CP091871">
    <property type="protein sequence ID" value="WEU40446.1"/>
    <property type="molecule type" value="Genomic_DNA"/>
</dbReference>
<keyword evidence="1" id="KW-0472">Membrane</keyword>
<gene>
    <name evidence="2" type="ORF">OdinLCB4_000490</name>
</gene>
<dbReference type="AlphaFoldDB" id="A0AAF0D2G4"/>
<evidence type="ECO:0000313" key="2">
    <source>
        <dbReference type="EMBL" id="WEU40446.1"/>
    </source>
</evidence>
<organism evidence="2 3">
    <name type="scientific">Odinarchaeota yellowstonii (strain LCB_4)</name>
    <dbReference type="NCBI Taxonomy" id="1841599"/>
    <lineage>
        <taxon>Archaea</taxon>
        <taxon>Promethearchaeati</taxon>
        <taxon>Candidatus Odinarchaeota</taxon>
        <taxon>Candidatus Odinarchaeia</taxon>
        <taxon>Candidatus Odinarchaeales</taxon>
        <taxon>Candidatus Odinarchaeaceae</taxon>
        <taxon>Candidatus Odinarchaeum</taxon>
    </lineage>
</organism>
<reference evidence="2" key="1">
    <citation type="journal article" date="2017" name="Nature">
        <title>Asgard archaea illuminate the origin of eukaryotic cellular complexity.</title>
        <authorList>
            <person name="Zaremba-Niedzwiedzka K."/>
            <person name="Caceres E.F."/>
            <person name="Saw J.H."/>
            <person name="Backstrom D."/>
            <person name="Juzokaite L."/>
            <person name="Vancaester E."/>
            <person name="Seitz K.W."/>
            <person name="Anantharaman K."/>
            <person name="Starnawski P."/>
            <person name="Kjeldsen K.U."/>
            <person name="Scott M.B."/>
            <person name="Nunoura T."/>
            <person name="Banfield J.F."/>
            <person name="Schramm A."/>
            <person name="Baker B.J."/>
            <person name="Spang A."/>
            <person name="Ettema T.J.G."/>
        </authorList>
    </citation>
    <scope>NUCLEOTIDE SEQUENCE</scope>
    <source>
        <strain evidence="2">LCB_4</strain>
    </source>
</reference>
<evidence type="ECO:0000313" key="3">
    <source>
        <dbReference type="Proteomes" id="UP000186851"/>
    </source>
</evidence>
<feature type="transmembrane region" description="Helical" evidence="1">
    <location>
        <begin position="7"/>
        <end position="28"/>
    </location>
</feature>
<name>A0AAF0D2G4_ODILC</name>
<sequence length="223" mass="26587">MSCKRVYCFEVSILLFSILFYLAVLYINPAKVSLNIGWKYLLPSIFGLLVVKAFLISDLIELVKLNLTYKLSKINSNNYYSFYYKDILTVIFIILILLLPLYYAASEDNFYKRYVNVTQYEYDSLRQASLVLKNLKQANESTVLTPFIYQVSIWTDFKFEEYYSFPKNNVTLTTLLNEILFDYIIVSDWWRYHPYDIIQDRSYQLIYSVTDIINKTTRIYKLV</sequence>
<dbReference type="Proteomes" id="UP000186851">
    <property type="component" value="Chromosome"/>
</dbReference>